<protein>
    <recommendedName>
        <fullName evidence="3">P-loop containing nucleoside triphosphate hydrolase protein</fullName>
    </recommendedName>
</protein>
<sequence length="598" mass="67085">MRTVSQSIIDDSDVKTINIQHYDRQQAGEAARNLLDALKPTGTVGISISQSPKGVIEDVAFATTNSVYIVKASKSNRSFRFPLERLFKNLLAGSDAESIILAGFDLPRLALRLFGHFGYHVKGVDLSTICSPSGTEPWLPAKVASTKFTITDGFRINSLWHENGDGKEKLCLRAWLSARIAQECRYQIESTTKVNTRNVEKNTLQCLGELLKQTDLLSKALPKETASEYDDFLKDGDGNYMLTNSRFKTRVRPSSQSKVLVTDARGDQYEARATGAKGKTTQVRFGAGKQLTSSGSVKNICVIGQDDPTNAERARSELLLKVLQGDVCLTDYEFIRYVWFTTEEDRRLLMGKLRTKEKSHFCRNGVDDPFPERLNTSQKEVVKGMVSPFEPMVVVHGPPGTGKTTTISSAANYWSTHRQPVWIVGHSNVCVKNIAEKLSERRVPFKVIVSKEFYFEWHEHIYKEIVEDVIRGDEMPSDPVGMERLLEGVQVILSTIGMLSNPALERNGTFSLVPVERLVVDEASQINNFEYMTIFQKFPKLEKVCFFGDPKQHAWGGWLQIDIGIFACCDSISTCMQGSKPCYFLLELNATSFFVYLP</sequence>
<proteinExistence type="predicted"/>
<evidence type="ECO:0000313" key="2">
    <source>
        <dbReference type="Proteomes" id="UP000297245"/>
    </source>
</evidence>
<dbReference type="InterPro" id="IPR050534">
    <property type="entry name" value="Coronavir_polyprotein_1ab"/>
</dbReference>
<dbReference type="Gene3D" id="3.40.50.300">
    <property type="entry name" value="P-loop containing nucleotide triphosphate hydrolases"/>
    <property type="match status" value="1"/>
</dbReference>
<dbReference type="InterPro" id="IPR027417">
    <property type="entry name" value="P-loop_NTPase"/>
</dbReference>
<organism evidence="1 2">
    <name type="scientific">Dendrothele bispora (strain CBS 962.96)</name>
    <dbReference type="NCBI Taxonomy" id="1314807"/>
    <lineage>
        <taxon>Eukaryota</taxon>
        <taxon>Fungi</taxon>
        <taxon>Dikarya</taxon>
        <taxon>Basidiomycota</taxon>
        <taxon>Agaricomycotina</taxon>
        <taxon>Agaricomycetes</taxon>
        <taxon>Agaricomycetidae</taxon>
        <taxon>Agaricales</taxon>
        <taxon>Agaricales incertae sedis</taxon>
        <taxon>Dendrothele</taxon>
    </lineage>
</organism>
<dbReference type="AlphaFoldDB" id="A0A4S8MN52"/>
<dbReference type="EMBL" id="ML179064">
    <property type="protein sequence ID" value="THV03704.1"/>
    <property type="molecule type" value="Genomic_DNA"/>
</dbReference>
<dbReference type="Pfam" id="PF13604">
    <property type="entry name" value="AAA_30"/>
    <property type="match status" value="1"/>
</dbReference>
<dbReference type="Proteomes" id="UP000297245">
    <property type="component" value="Unassembled WGS sequence"/>
</dbReference>
<dbReference type="OrthoDB" id="6513042at2759"/>
<dbReference type="SUPFAM" id="SSF52540">
    <property type="entry name" value="P-loop containing nucleoside triphosphate hydrolases"/>
    <property type="match status" value="1"/>
</dbReference>
<accession>A0A4S8MN52</accession>
<dbReference type="PANTHER" id="PTHR43788">
    <property type="entry name" value="DNA2/NAM7 HELICASE FAMILY MEMBER"/>
    <property type="match status" value="1"/>
</dbReference>
<dbReference type="PANTHER" id="PTHR43788:SF8">
    <property type="entry name" value="DNA-BINDING PROTEIN SMUBP-2"/>
    <property type="match status" value="1"/>
</dbReference>
<reference evidence="1 2" key="1">
    <citation type="journal article" date="2019" name="Nat. Ecol. Evol.">
        <title>Megaphylogeny resolves global patterns of mushroom evolution.</title>
        <authorList>
            <person name="Varga T."/>
            <person name="Krizsan K."/>
            <person name="Foldi C."/>
            <person name="Dima B."/>
            <person name="Sanchez-Garcia M."/>
            <person name="Sanchez-Ramirez S."/>
            <person name="Szollosi G.J."/>
            <person name="Szarkandi J.G."/>
            <person name="Papp V."/>
            <person name="Albert L."/>
            <person name="Andreopoulos W."/>
            <person name="Angelini C."/>
            <person name="Antonin V."/>
            <person name="Barry K.W."/>
            <person name="Bougher N.L."/>
            <person name="Buchanan P."/>
            <person name="Buyck B."/>
            <person name="Bense V."/>
            <person name="Catcheside P."/>
            <person name="Chovatia M."/>
            <person name="Cooper J."/>
            <person name="Damon W."/>
            <person name="Desjardin D."/>
            <person name="Finy P."/>
            <person name="Geml J."/>
            <person name="Haridas S."/>
            <person name="Hughes K."/>
            <person name="Justo A."/>
            <person name="Karasinski D."/>
            <person name="Kautmanova I."/>
            <person name="Kiss B."/>
            <person name="Kocsube S."/>
            <person name="Kotiranta H."/>
            <person name="LaButti K.M."/>
            <person name="Lechner B.E."/>
            <person name="Liimatainen K."/>
            <person name="Lipzen A."/>
            <person name="Lukacs Z."/>
            <person name="Mihaltcheva S."/>
            <person name="Morgado L.N."/>
            <person name="Niskanen T."/>
            <person name="Noordeloos M.E."/>
            <person name="Ohm R.A."/>
            <person name="Ortiz-Santana B."/>
            <person name="Ovrebo C."/>
            <person name="Racz N."/>
            <person name="Riley R."/>
            <person name="Savchenko A."/>
            <person name="Shiryaev A."/>
            <person name="Soop K."/>
            <person name="Spirin V."/>
            <person name="Szebenyi C."/>
            <person name="Tomsovsky M."/>
            <person name="Tulloss R.E."/>
            <person name="Uehling J."/>
            <person name="Grigoriev I.V."/>
            <person name="Vagvolgyi C."/>
            <person name="Papp T."/>
            <person name="Martin F.M."/>
            <person name="Miettinen O."/>
            <person name="Hibbett D.S."/>
            <person name="Nagy L.G."/>
        </authorList>
    </citation>
    <scope>NUCLEOTIDE SEQUENCE [LARGE SCALE GENOMIC DNA]</scope>
    <source>
        <strain evidence="1 2">CBS 962.96</strain>
    </source>
</reference>
<gene>
    <name evidence="1" type="ORF">K435DRAFT_270038</name>
</gene>
<name>A0A4S8MN52_DENBC</name>
<evidence type="ECO:0000313" key="1">
    <source>
        <dbReference type="EMBL" id="THV03704.1"/>
    </source>
</evidence>
<keyword evidence="2" id="KW-1185">Reference proteome</keyword>
<dbReference type="GO" id="GO:0043139">
    <property type="term" value="F:5'-3' DNA helicase activity"/>
    <property type="evidence" value="ECO:0007669"/>
    <property type="project" value="TreeGrafter"/>
</dbReference>
<evidence type="ECO:0008006" key="3">
    <source>
        <dbReference type="Google" id="ProtNLM"/>
    </source>
</evidence>